<evidence type="ECO:0000313" key="20">
    <source>
        <dbReference type="EMBL" id="KAL3834459.1"/>
    </source>
</evidence>
<dbReference type="Gene3D" id="2.90.20.10">
    <property type="entry name" value="Plasmodium vivax P25 domain"/>
    <property type="match status" value="1"/>
</dbReference>
<evidence type="ECO:0000256" key="9">
    <source>
        <dbReference type="ARBA" id="ARBA00022840"/>
    </source>
</evidence>
<comment type="caution">
    <text evidence="20">The sequence shown here is derived from an EMBL/GenBank/DDBJ whole genome shotgun (WGS) entry which is preliminary data.</text>
</comment>
<comment type="catalytic activity">
    <reaction evidence="13">
        <text>L-threonyl-[protein] + ATP = O-phospho-L-threonyl-[protein] + ADP + H(+)</text>
        <dbReference type="Rhea" id="RHEA:46608"/>
        <dbReference type="Rhea" id="RHEA-COMP:11060"/>
        <dbReference type="Rhea" id="RHEA-COMP:11605"/>
        <dbReference type="ChEBI" id="CHEBI:15378"/>
        <dbReference type="ChEBI" id="CHEBI:30013"/>
        <dbReference type="ChEBI" id="CHEBI:30616"/>
        <dbReference type="ChEBI" id="CHEBI:61977"/>
        <dbReference type="ChEBI" id="CHEBI:456216"/>
    </reaction>
</comment>
<dbReference type="InterPro" id="IPR009030">
    <property type="entry name" value="Growth_fac_rcpt_cys_sf"/>
</dbReference>
<dbReference type="SUPFAM" id="SSF57184">
    <property type="entry name" value="Growth factor receptor domain"/>
    <property type="match status" value="1"/>
</dbReference>
<dbReference type="EMBL" id="JBJXBP010000004">
    <property type="protein sequence ID" value="KAL3834459.1"/>
    <property type="molecule type" value="Genomic_DNA"/>
</dbReference>
<dbReference type="PANTHER" id="PTHR27005:SF466">
    <property type="entry name" value="NON-FUNCTIONAL PSEUDOKINASE ZED1-LIKE"/>
    <property type="match status" value="1"/>
</dbReference>
<dbReference type="PROSITE" id="PS01187">
    <property type="entry name" value="EGF_CA"/>
    <property type="match status" value="1"/>
</dbReference>
<dbReference type="GO" id="GO:0005524">
    <property type="term" value="F:ATP binding"/>
    <property type="evidence" value="ECO:0007669"/>
    <property type="project" value="UniProtKB-KW"/>
</dbReference>
<dbReference type="InterPro" id="IPR001881">
    <property type="entry name" value="EGF-like_Ca-bd_dom"/>
</dbReference>
<proteinExistence type="predicted"/>
<dbReference type="FunFam" id="2.10.25.10:FF:000038">
    <property type="entry name" value="Fibrillin 2"/>
    <property type="match status" value="1"/>
</dbReference>
<evidence type="ECO:0000256" key="1">
    <source>
        <dbReference type="ARBA" id="ARBA00004479"/>
    </source>
</evidence>
<evidence type="ECO:0000259" key="18">
    <source>
        <dbReference type="PROSITE" id="PS50011"/>
    </source>
</evidence>
<evidence type="ECO:0000256" key="4">
    <source>
        <dbReference type="ARBA" id="ARBA00022679"/>
    </source>
</evidence>
<evidence type="ECO:0000256" key="16">
    <source>
        <dbReference type="SAM" id="Phobius"/>
    </source>
</evidence>
<dbReference type="PROSITE" id="PS50026">
    <property type="entry name" value="EGF_3"/>
    <property type="match status" value="1"/>
</dbReference>
<dbReference type="InterPro" id="IPR000742">
    <property type="entry name" value="EGF"/>
</dbReference>
<dbReference type="InterPro" id="IPR045274">
    <property type="entry name" value="WAK-like"/>
</dbReference>
<dbReference type="InterPro" id="IPR000152">
    <property type="entry name" value="EGF-type_Asp/Asn_hydroxyl_site"/>
</dbReference>
<evidence type="ECO:0000313" key="21">
    <source>
        <dbReference type="Proteomes" id="UP001634393"/>
    </source>
</evidence>
<dbReference type="GO" id="GO:0016020">
    <property type="term" value="C:membrane"/>
    <property type="evidence" value="ECO:0007669"/>
    <property type="project" value="UniProtKB-SubCell"/>
</dbReference>
<dbReference type="SMART" id="SM00179">
    <property type="entry name" value="EGF_CA"/>
    <property type="match status" value="1"/>
</dbReference>
<sequence length="752" mass="84284">MVLQEKLLKILIMSIYFIIQILATEVIHPDCEEYCGNVRIPYPFGTKEGCFLYSRFNITCNYTSIPPKPIWGLNSTRVEVVNISIDDAQMRIFIPIVSACYMSNGTTNSSYSRSSYDIISTRPSFPFSPRNRFFGVGCNNDARIMGLDVSMGCESTCYRDYEPTDGDCTGNGCCQISMPSRTYIYSISVRNYTIRTNDTETEYPCSFAFVAADDSYNFSIADLKGYDLRGTNLVPSVLDWSVGNQTCEEAVKESTTYLCSSNSFCKNPNYDWTGYLCQCSPGYRGNPYLPDGCQDVNECMESIHECVSISKCVNTDGGYNCSCPKGYLGDGRQNGERCIGVDNASTNLEVILVLHKTRVGVAMVVVIIGSTFLFWGLRKRKLIKLKEKFFHQNGGFLLQQLVEQKELTSHMIKIFTAEELQKATKNYDDSLIAGRGGFGTVYKGTLPDGSLVAIKKSKQTDIDIDEAQVQQFISEVVILCQVNNRNIVHMLGCCLETPSPILVYEFVSNGTLYEHLHDKGRQSLSWETRLKIATQTAGVLSYLHSQAVTPIIHRDIKSTNILLDENFNAKVSDFGASKLIASNEMQVYTLVQGTLGYLDPEYLQTSQLTEKSDVYSFGVLLVELLTGQKVIRFNKPEAERSLANYFLYAVQENRLVEVLEPRVVEEGSVELLHAVADIARFCLRLKGEERPSMKQVAIELEGLRNMRVGGHFSPWNGEELHYEEESVSLLDEGAENNDSIRNQDAMSIPTGR</sequence>
<keyword evidence="6" id="KW-0677">Repeat</keyword>
<dbReference type="InterPro" id="IPR001245">
    <property type="entry name" value="Ser-Thr/Tyr_kinase_cat_dom"/>
</dbReference>
<dbReference type="PANTHER" id="PTHR27005">
    <property type="entry name" value="WALL-ASSOCIATED RECEPTOR KINASE-LIKE 21"/>
    <property type="match status" value="1"/>
</dbReference>
<reference evidence="20 21" key="1">
    <citation type="submission" date="2024-12" db="EMBL/GenBank/DDBJ databases">
        <title>The unique morphological basis and parallel evolutionary history of personate flowers in Penstemon.</title>
        <authorList>
            <person name="Depatie T.H."/>
            <person name="Wessinger C.A."/>
        </authorList>
    </citation>
    <scope>NUCLEOTIDE SEQUENCE [LARGE SCALE GENOMIC DNA]</scope>
    <source>
        <strain evidence="20">WTNN_2</strain>
        <tissue evidence="20">Leaf</tissue>
    </source>
</reference>
<organism evidence="20 21">
    <name type="scientific">Penstemon smallii</name>
    <dbReference type="NCBI Taxonomy" id="265156"/>
    <lineage>
        <taxon>Eukaryota</taxon>
        <taxon>Viridiplantae</taxon>
        <taxon>Streptophyta</taxon>
        <taxon>Embryophyta</taxon>
        <taxon>Tracheophyta</taxon>
        <taxon>Spermatophyta</taxon>
        <taxon>Magnoliopsida</taxon>
        <taxon>eudicotyledons</taxon>
        <taxon>Gunneridae</taxon>
        <taxon>Pentapetalae</taxon>
        <taxon>asterids</taxon>
        <taxon>lamiids</taxon>
        <taxon>Lamiales</taxon>
        <taxon>Plantaginaceae</taxon>
        <taxon>Cheloneae</taxon>
        <taxon>Penstemon</taxon>
    </lineage>
</organism>
<keyword evidence="9" id="KW-0067">ATP-binding</keyword>
<keyword evidence="3 14" id="KW-0245">EGF-like domain</keyword>
<keyword evidence="16" id="KW-0472">Membrane</keyword>
<gene>
    <name evidence="20" type="ORF">ACJIZ3_009195</name>
</gene>
<dbReference type="SUPFAM" id="SSF56112">
    <property type="entry name" value="Protein kinase-like (PK-like)"/>
    <property type="match status" value="1"/>
</dbReference>
<keyword evidence="21" id="KW-1185">Reference proteome</keyword>
<feature type="domain" description="Protein kinase" evidence="18">
    <location>
        <begin position="427"/>
        <end position="703"/>
    </location>
</feature>
<dbReference type="GO" id="GO:0004674">
    <property type="term" value="F:protein serine/threonine kinase activity"/>
    <property type="evidence" value="ECO:0007669"/>
    <property type="project" value="UniProtKB-KW"/>
</dbReference>
<dbReference type="AlphaFoldDB" id="A0ABD3TBT6"/>
<evidence type="ECO:0000259" key="19">
    <source>
        <dbReference type="PROSITE" id="PS50026"/>
    </source>
</evidence>
<comment type="subcellular location">
    <subcellularLocation>
        <location evidence="1">Membrane</location>
        <topology evidence="1">Single-pass type I membrane protein</topology>
    </subcellularLocation>
</comment>
<evidence type="ECO:0000256" key="12">
    <source>
        <dbReference type="ARBA" id="ARBA00047558"/>
    </source>
</evidence>
<evidence type="ECO:0000256" key="13">
    <source>
        <dbReference type="ARBA" id="ARBA00047951"/>
    </source>
</evidence>
<feature type="compositionally biased region" description="Polar residues" evidence="15">
    <location>
        <begin position="736"/>
        <end position="745"/>
    </location>
</feature>
<dbReference type="SMART" id="SM00181">
    <property type="entry name" value="EGF"/>
    <property type="match status" value="2"/>
</dbReference>
<evidence type="ECO:0000256" key="15">
    <source>
        <dbReference type="SAM" id="MobiDB-lite"/>
    </source>
</evidence>
<dbReference type="InterPro" id="IPR025287">
    <property type="entry name" value="WAK_GUB"/>
</dbReference>
<dbReference type="SMART" id="SM00220">
    <property type="entry name" value="S_TKc"/>
    <property type="match status" value="1"/>
</dbReference>
<protein>
    <submittedName>
        <fullName evidence="20">Uncharacterized protein</fullName>
    </submittedName>
</protein>
<keyword evidence="11" id="KW-0325">Glycoprotein</keyword>
<evidence type="ECO:0000256" key="2">
    <source>
        <dbReference type="ARBA" id="ARBA00022527"/>
    </source>
</evidence>
<keyword evidence="5 17" id="KW-0732">Signal</keyword>
<dbReference type="InterPro" id="IPR018097">
    <property type="entry name" value="EGF_Ca-bd_CS"/>
</dbReference>
<dbReference type="CDD" id="cd14066">
    <property type="entry name" value="STKc_IRAK"/>
    <property type="match status" value="1"/>
</dbReference>
<evidence type="ECO:0000256" key="3">
    <source>
        <dbReference type="ARBA" id="ARBA00022536"/>
    </source>
</evidence>
<evidence type="ECO:0000256" key="5">
    <source>
        <dbReference type="ARBA" id="ARBA00022729"/>
    </source>
</evidence>
<dbReference type="CDD" id="cd00054">
    <property type="entry name" value="EGF_CA"/>
    <property type="match status" value="1"/>
</dbReference>
<keyword evidence="10" id="KW-1015">Disulfide bond</keyword>
<keyword evidence="8" id="KW-0418">Kinase</keyword>
<dbReference type="PROSITE" id="PS50011">
    <property type="entry name" value="PROTEIN_KINASE_DOM"/>
    <property type="match status" value="1"/>
</dbReference>
<keyword evidence="2" id="KW-0723">Serine/threonine-protein kinase</keyword>
<dbReference type="Gene3D" id="1.10.510.10">
    <property type="entry name" value="Transferase(Phosphotransferase) domain 1"/>
    <property type="match status" value="1"/>
</dbReference>
<evidence type="ECO:0000256" key="17">
    <source>
        <dbReference type="SAM" id="SignalP"/>
    </source>
</evidence>
<evidence type="ECO:0000256" key="8">
    <source>
        <dbReference type="ARBA" id="ARBA00022777"/>
    </source>
</evidence>
<dbReference type="InterPro" id="IPR011009">
    <property type="entry name" value="Kinase-like_dom_sf"/>
</dbReference>
<evidence type="ECO:0000256" key="6">
    <source>
        <dbReference type="ARBA" id="ARBA00022737"/>
    </source>
</evidence>
<dbReference type="Pfam" id="PF13947">
    <property type="entry name" value="GUB_WAK_bind"/>
    <property type="match status" value="1"/>
</dbReference>
<dbReference type="Pfam" id="PF07714">
    <property type="entry name" value="PK_Tyr_Ser-Thr"/>
    <property type="match status" value="1"/>
</dbReference>
<dbReference type="InterPro" id="IPR049883">
    <property type="entry name" value="NOTCH1_EGF-like"/>
</dbReference>
<name>A0ABD3TBT6_9LAMI</name>
<evidence type="ECO:0000256" key="11">
    <source>
        <dbReference type="ARBA" id="ARBA00023180"/>
    </source>
</evidence>
<keyword evidence="16" id="KW-1133">Transmembrane helix</keyword>
<dbReference type="FunFam" id="1.10.510.10:FF:000084">
    <property type="entry name" value="Wall-associated receptor kinase 2"/>
    <property type="match status" value="1"/>
</dbReference>
<feature type="transmembrane region" description="Helical" evidence="16">
    <location>
        <begin position="359"/>
        <end position="377"/>
    </location>
</feature>
<evidence type="ECO:0000256" key="10">
    <source>
        <dbReference type="ARBA" id="ARBA00023157"/>
    </source>
</evidence>
<dbReference type="Proteomes" id="UP001634393">
    <property type="component" value="Unassembled WGS sequence"/>
</dbReference>
<evidence type="ECO:0000256" key="14">
    <source>
        <dbReference type="PROSITE-ProRule" id="PRU00076"/>
    </source>
</evidence>
<dbReference type="PROSITE" id="PS00108">
    <property type="entry name" value="PROTEIN_KINASE_ST"/>
    <property type="match status" value="1"/>
</dbReference>
<feature type="signal peptide" evidence="17">
    <location>
        <begin position="1"/>
        <end position="23"/>
    </location>
</feature>
<keyword evidence="4" id="KW-0808">Transferase</keyword>
<feature type="chain" id="PRO_5044835618" evidence="17">
    <location>
        <begin position="24"/>
        <end position="752"/>
    </location>
</feature>
<accession>A0ABD3TBT6</accession>
<feature type="region of interest" description="Disordered" evidence="15">
    <location>
        <begin position="733"/>
        <end position="752"/>
    </location>
</feature>
<dbReference type="InterPro" id="IPR000719">
    <property type="entry name" value="Prot_kinase_dom"/>
</dbReference>
<dbReference type="PROSITE" id="PS00010">
    <property type="entry name" value="ASX_HYDROXYL"/>
    <property type="match status" value="1"/>
</dbReference>
<dbReference type="InterPro" id="IPR008271">
    <property type="entry name" value="Ser/Thr_kinase_AS"/>
</dbReference>
<evidence type="ECO:0000256" key="7">
    <source>
        <dbReference type="ARBA" id="ARBA00022741"/>
    </source>
</evidence>
<comment type="catalytic activity">
    <reaction evidence="12">
        <text>L-seryl-[protein] + ATP = O-phospho-L-seryl-[protein] + ADP + H(+)</text>
        <dbReference type="Rhea" id="RHEA:17989"/>
        <dbReference type="Rhea" id="RHEA-COMP:9863"/>
        <dbReference type="Rhea" id="RHEA-COMP:11604"/>
        <dbReference type="ChEBI" id="CHEBI:15378"/>
        <dbReference type="ChEBI" id="CHEBI:29999"/>
        <dbReference type="ChEBI" id="CHEBI:30616"/>
        <dbReference type="ChEBI" id="CHEBI:83421"/>
        <dbReference type="ChEBI" id="CHEBI:456216"/>
    </reaction>
</comment>
<keyword evidence="7" id="KW-0547">Nucleotide-binding</keyword>
<feature type="domain" description="EGF-like" evidence="19">
    <location>
        <begin position="295"/>
        <end position="333"/>
    </location>
</feature>
<keyword evidence="16" id="KW-0812">Transmembrane</keyword>
<comment type="caution">
    <text evidence="14">Lacks conserved residue(s) required for the propagation of feature annotation.</text>
</comment>
<dbReference type="Gene3D" id="3.30.200.20">
    <property type="entry name" value="Phosphorylase Kinase, domain 1"/>
    <property type="match status" value="1"/>
</dbReference>
<dbReference type="Pfam" id="PF07645">
    <property type="entry name" value="EGF_CA"/>
    <property type="match status" value="1"/>
</dbReference>